<sequence length="204" mass="21382">MTGPDRERGRRRLPAPPGGWSGAATSAVGPTVFAPAAQLFGLLGGVACGLLAVAATAAVLAARGRSLRPVVGGLVGLGVSGTLVWWTGSTTDAFLVDVWYPLVASVVLFVSVVVGRPLVGVVWDAARDRTGRWRTDRPVRCVFTLATVALATVGGARFAVQHELYENGLVLWLTVAKVAMGLPLTVVALCTVGWAVARAERRWR</sequence>
<dbReference type="Pfam" id="PF11361">
    <property type="entry name" value="DUF3159"/>
    <property type="match status" value="1"/>
</dbReference>
<feature type="transmembrane region" description="Helical" evidence="2">
    <location>
        <begin position="98"/>
        <end position="119"/>
    </location>
</feature>
<protein>
    <submittedName>
        <fullName evidence="3">Uncharacterized protein DUF3159</fullName>
    </submittedName>
</protein>
<keyword evidence="2" id="KW-0472">Membrane</keyword>
<dbReference type="Proteomes" id="UP000295560">
    <property type="component" value="Unassembled WGS sequence"/>
</dbReference>
<keyword evidence="4" id="KW-1185">Reference proteome</keyword>
<keyword evidence="2" id="KW-0812">Transmembrane</keyword>
<feature type="transmembrane region" description="Helical" evidence="2">
    <location>
        <begin position="171"/>
        <end position="197"/>
    </location>
</feature>
<feature type="transmembrane region" description="Helical" evidence="2">
    <location>
        <begin position="39"/>
        <end position="62"/>
    </location>
</feature>
<feature type="transmembrane region" description="Helical" evidence="2">
    <location>
        <begin position="139"/>
        <end position="159"/>
    </location>
</feature>
<evidence type="ECO:0000256" key="2">
    <source>
        <dbReference type="SAM" id="Phobius"/>
    </source>
</evidence>
<keyword evidence="2" id="KW-1133">Transmembrane helix</keyword>
<comment type="caution">
    <text evidence="3">The sequence shown here is derived from an EMBL/GenBank/DDBJ whole genome shotgun (WGS) entry which is preliminary data.</text>
</comment>
<accession>A0A4R1HK03</accession>
<dbReference type="InterPro" id="IPR016566">
    <property type="entry name" value="UCP010219"/>
</dbReference>
<evidence type="ECO:0000256" key="1">
    <source>
        <dbReference type="SAM" id="MobiDB-lite"/>
    </source>
</evidence>
<reference evidence="3 4" key="1">
    <citation type="submission" date="2019-03" db="EMBL/GenBank/DDBJ databases">
        <title>Sequencing the genomes of 1000 actinobacteria strains.</title>
        <authorList>
            <person name="Klenk H.-P."/>
        </authorList>
    </citation>
    <scope>NUCLEOTIDE SEQUENCE [LARGE SCALE GENOMIC DNA]</scope>
    <source>
        <strain evidence="3 4">DSM 44969</strain>
    </source>
</reference>
<dbReference type="AlphaFoldDB" id="A0A4R1HK03"/>
<evidence type="ECO:0000313" key="4">
    <source>
        <dbReference type="Proteomes" id="UP000295560"/>
    </source>
</evidence>
<dbReference type="EMBL" id="SMFZ01000002">
    <property type="protein sequence ID" value="TCK20835.1"/>
    <property type="molecule type" value="Genomic_DNA"/>
</dbReference>
<evidence type="ECO:0000313" key="3">
    <source>
        <dbReference type="EMBL" id="TCK20835.1"/>
    </source>
</evidence>
<feature type="region of interest" description="Disordered" evidence="1">
    <location>
        <begin position="1"/>
        <end position="22"/>
    </location>
</feature>
<proteinExistence type="predicted"/>
<organism evidence="3 4">
    <name type="scientific">Pseudonocardia endophytica</name>
    <dbReference type="NCBI Taxonomy" id="401976"/>
    <lineage>
        <taxon>Bacteria</taxon>
        <taxon>Bacillati</taxon>
        <taxon>Actinomycetota</taxon>
        <taxon>Actinomycetes</taxon>
        <taxon>Pseudonocardiales</taxon>
        <taxon>Pseudonocardiaceae</taxon>
        <taxon>Pseudonocardia</taxon>
    </lineage>
</organism>
<name>A0A4R1HK03_PSEEN</name>
<gene>
    <name evidence="3" type="ORF">EV378_4799</name>
</gene>
<feature type="transmembrane region" description="Helical" evidence="2">
    <location>
        <begin position="69"/>
        <end position="86"/>
    </location>
</feature>
<dbReference type="RefSeq" id="WP_165922451.1">
    <property type="nucleotide sequence ID" value="NZ_SMFZ01000002.1"/>
</dbReference>